<evidence type="ECO:0000313" key="1">
    <source>
        <dbReference type="EMBL" id="RAP02993.1"/>
    </source>
</evidence>
<comment type="caution">
    <text evidence="1">The sequence shown here is derived from an EMBL/GenBank/DDBJ whole genome shotgun (WGS) entry which is preliminary data.</text>
</comment>
<dbReference type="RefSeq" id="WP_048059738.1">
    <property type="nucleotide sequence ID" value="NZ_CATZXA010000060.1"/>
</dbReference>
<proteinExistence type="predicted"/>
<evidence type="ECO:0000313" key="2">
    <source>
        <dbReference type="Proteomes" id="UP000248557"/>
    </source>
</evidence>
<organism evidence="1 2">
    <name type="scientific">Methanosphaera stadtmanae</name>
    <dbReference type="NCBI Taxonomy" id="2317"/>
    <lineage>
        <taxon>Archaea</taxon>
        <taxon>Methanobacteriati</taxon>
        <taxon>Methanobacteriota</taxon>
        <taxon>Methanomada group</taxon>
        <taxon>Methanobacteria</taxon>
        <taxon>Methanobacteriales</taxon>
        <taxon>Methanobacteriaceae</taxon>
        <taxon>Methanosphaera</taxon>
    </lineage>
</organism>
<sequence length="87" mass="9578">MDNLDNLNNGQVPKIVVKDTQTNPVSGAVCVGSNDQIRVAFIEDKLSSDEFGNVEMIQECNLQIVMTPQVARNIIQVIEDNLASNNF</sequence>
<dbReference type="AlphaFoldDB" id="A0A328Q0F7"/>
<name>A0A328Q0F7_9EURY</name>
<dbReference type="Proteomes" id="UP000248557">
    <property type="component" value="Unassembled WGS sequence"/>
</dbReference>
<dbReference type="GeneID" id="24780890"/>
<protein>
    <submittedName>
        <fullName evidence="1">Uncharacterized protein</fullName>
    </submittedName>
</protein>
<dbReference type="EMBL" id="NGJK01000056">
    <property type="protein sequence ID" value="RAP02993.1"/>
    <property type="molecule type" value="Genomic_DNA"/>
</dbReference>
<gene>
    <name evidence="1" type="ORF">CA615_04625</name>
</gene>
<accession>A0A328Q0F7</accession>
<reference evidence="1 2" key="1">
    <citation type="submission" date="2017-05" db="EMBL/GenBank/DDBJ databases">
        <title>Host range expansion of the Methanosphaera genus to humans and monogastric animals involves recent and extensive reduction in genome content.</title>
        <authorList>
            <person name="Hoedt E.C."/>
            <person name="Volmer J.G."/>
            <person name="Parks D.H."/>
            <person name="Rosewarne C.P."/>
            <person name="Denman S.E."/>
            <person name="Mcsweeney C.S."/>
            <person name="O Cuiv P."/>
            <person name="Hugenholtz P."/>
            <person name="Tyson G.W."/>
            <person name="Morrison M."/>
        </authorList>
    </citation>
    <scope>NUCLEOTIDE SEQUENCE [LARGE SCALE GENOMIC DNA]</scope>
    <source>
        <strain evidence="1 2">PA5</strain>
    </source>
</reference>